<feature type="region of interest" description="Disordered" evidence="1">
    <location>
        <begin position="82"/>
        <end position="121"/>
    </location>
</feature>
<feature type="region of interest" description="Disordered" evidence="1">
    <location>
        <begin position="160"/>
        <end position="244"/>
    </location>
</feature>
<organism evidence="2 3">
    <name type="scientific">Sporothrix schenckii (strain ATCC 58251 / de Perez 2211183)</name>
    <name type="common">Rose-picker's disease fungus</name>
    <dbReference type="NCBI Taxonomy" id="1391915"/>
    <lineage>
        <taxon>Eukaryota</taxon>
        <taxon>Fungi</taxon>
        <taxon>Dikarya</taxon>
        <taxon>Ascomycota</taxon>
        <taxon>Pezizomycotina</taxon>
        <taxon>Sordariomycetes</taxon>
        <taxon>Sordariomycetidae</taxon>
        <taxon>Ophiostomatales</taxon>
        <taxon>Ophiostomataceae</taxon>
        <taxon>Sporothrix</taxon>
    </lineage>
</organism>
<evidence type="ECO:0000256" key="1">
    <source>
        <dbReference type="SAM" id="MobiDB-lite"/>
    </source>
</evidence>
<evidence type="ECO:0000313" key="3">
    <source>
        <dbReference type="Proteomes" id="UP000018087"/>
    </source>
</evidence>
<accession>U7PUW2</accession>
<dbReference type="OrthoDB" id="10574056at2759"/>
<dbReference type="EMBL" id="KI440846">
    <property type="protein sequence ID" value="ERS98275.1"/>
    <property type="molecule type" value="Genomic_DNA"/>
</dbReference>
<keyword evidence="3" id="KW-1185">Reference proteome</keyword>
<sequence>MKNNGENDIYKNNKNNKNNYYNKSNYNNYNDYHNYYHNNFYHNNHNNHNNHINHNNYGRRLQYNRTMSRMHRNNYFAGYAARAGLPPDPQSPAQQHLRRPAPATKQAKQGKEGKERKPRPIRAIYNPATGHLLAPEPRQAYLAWYDEDLEHARVVRPARLEPARQARPARPVRPAQSTSADLAPRAPLPRVLPNRLEAHNGNKNRRSAVPVADGAVDAESPLDDSDDESVVSVPPRIQGRAYSI</sequence>
<evidence type="ECO:0000313" key="2">
    <source>
        <dbReference type="EMBL" id="ERS98275.1"/>
    </source>
</evidence>
<dbReference type="Proteomes" id="UP000018087">
    <property type="component" value="Unassembled WGS sequence"/>
</dbReference>
<gene>
    <name evidence="2" type="ORF">HMPREF1624_05058</name>
</gene>
<dbReference type="AlphaFoldDB" id="U7PUW2"/>
<protein>
    <submittedName>
        <fullName evidence="2">Uncharacterized protein</fullName>
    </submittedName>
</protein>
<name>U7PUW2_SPOS1</name>
<feature type="compositionally biased region" description="Acidic residues" evidence="1">
    <location>
        <begin position="220"/>
        <end position="229"/>
    </location>
</feature>
<reference evidence="3" key="1">
    <citation type="journal article" date="2014" name="Genome Announc.">
        <title>Genome sequence of the pathogenic fungus Sporothrix schenckii (ATCC 58251).</title>
        <authorList>
            <person name="Cuomo C.A."/>
            <person name="Rodriguez-Del Valle N."/>
            <person name="Perez-Sanchez L."/>
            <person name="Abouelleil A."/>
            <person name="Goldberg J."/>
            <person name="Young S."/>
            <person name="Zeng Q."/>
            <person name="Birren B.W."/>
        </authorList>
    </citation>
    <scope>NUCLEOTIDE SEQUENCE [LARGE SCALE GENOMIC DNA]</scope>
    <source>
        <strain evidence="3">ATCC 58251 / de Perez 2211183</strain>
    </source>
</reference>
<feature type="compositionally biased region" description="Low complexity" evidence="1">
    <location>
        <begin position="165"/>
        <end position="195"/>
    </location>
</feature>
<dbReference type="HOGENOM" id="CLU_073404_0_0_1"/>
<feature type="region of interest" description="Disordered" evidence="1">
    <location>
        <begin position="1"/>
        <end position="26"/>
    </location>
</feature>
<proteinExistence type="predicted"/>